<feature type="domain" description="DRBM" evidence="2">
    <location>
        <begin position="19"/>
        <end position="77"/>
    </location>
</feature>
<dbReference type="AlphaFoldDB" id="A0A8H3DB61"/>
<organism evidence="3 4">
    <name type="scientific">Rhizoctonia solani</name>
    <dbReference type="NCBI Taxonomy" id="456999"/>
    <lineage>
        <taxon>Eukaryota</taxon>
        <taxon>Fungi</taxon>
        <taxon>Dikarya</taxon>
        <taxon>Basidiomycota</taxon>
        <taxon>Agaricomycotina</taxon>
        <taxon>Agaricomycetes</taxon>
        <taxon>Cantharellales</taxon>
        <taxon>Ceratobasidiaceae</taxon>
        <taxon>Rhizoctonia</taxon>
    </lineage>
</organism>
<evidence type="ECO:0000256" key="1">
    <source>
        <dbReference type="SAM" id="MobiDB-lite"/>
    </source>
</evidence>
<dbReference type="Gene3D" id="3.30.160.20">
    <property type="match status" value="1"/>
</dbReference>
<dbReference type="SUPFAM" id="SSF54768">
    <property type="entry name" value="dsRNA-binding domain-like"/>
    <property type="match status" value="1"/>
</dbReference>
<gene>
    <name evidence="3" type="ORF">RDB_LOCUS112203</name>
</gene>
<dbReference type="OrthoDB" id="21470at2759"/>
<evidence type="ECO:0000259" key="2">
    <source>
        <dbReference type="Pfam" id="PF00035"/>
    </source>
</evidence>
<reference evidence="3" key="1">
    <citation type="submission" date="2021-01" db="EMBL/GenBank/DDBJ databases">
        <authorList>
            <person name="Kaushik A."/>
        </authorList>
    </citation>
    <scope>NUCLEOTIDE SEQUENCE</scope>
    <source>
        <strain evidence="3">Type strain: AG8-Rh-89/</strain>
    </source>
</reference>
<dbReference type="Proteomes" id="UP000663850">
    <property type="component" value="Unassembled WGS sequence"/>
</dbReference>
<feature type="non-terminal residue" evidence="3">
    <location>
        <position position="1"/>
    </location>
</feature>
<dbReference type="InterPro" id="IPR014720">
    <property type="entry name" value="dsRBD_dom"/>
</dbReference>
<evidence type="ECO:0000313" key="4">
    <source>
        <dbReference type="Proteomes" id="UP000663850"/>
    </source>
</evidence>
<feature type="region of interest" description="Disordered" evidence="1">
    <location>
        <begin position="62"/>
        <end position="84"/>
    </location>
</feature>
<comment type="caution">
    <text evidence="3">The sequence shown here is derived from an EMBL/GenBank/DDBJ whole genome shotgun (WGS) entry which is preliminary data.</text>
</comment>
<dbReference type="Pfam" id="PF00035">
    <property type="entry name" value="dsrm"/>
    <property type="match status" value="1"/>
</dbReference>
<protein>
    <recommendedName>
        <fullName evidence="2">DRBM domain-containing protein</fullName>
    </recommendedName>
</protein>
<proteinExistence type="predicted"/>
<evidence type="ECO:0000313" key="3">
    <source>
        <dbReference type="EMBL" id="CAE6516050.1"/>
    </source>
</evidence>
<dbReference type="EMBL" id="CAJMWZ010006125">
    <property type="protein sequence ID" value="CAE6516050.1"/>
    <property type="molecule type" value="Genomic_DNA"/>
</dbReference>
<accession>A0A8H3DB61</accession>
<sequence length="84" mass="9599">MSSSIWTLQPGSNNNWLEKLNEWAQKFKAEIYWEEANPTTKEHSVWEATPWIRGMKMADCTGRGSSRQEAKNNAAKLLSDNGKL</sequence>
<name>A0A8H3DB61_9AGAM</name>